<dbReference type="PANTHER" id="PTHR10569">
    <property type="entry name" value="GLYCOGEN DEBRANCHING ENZYME"/>
    <property type="match status" value="1"/>
</dbReference>
<evidence type="ECO:0000256" key="3">
    <source>
        <dbReference type="ARBA" id="ARBA00003530"/>
    </source>
</evidence>
<proteinExistence type="inferred from homology"/>
<feature type="domain" description="Glycogen debranching enzyme C-terminal" evidence="17">
    <location>
        <begin position="1067"/>
        <end position="1532"/>
    </location>
</feature>
<evidence type="ECO:0000256" key="8">
    <source>
        <dbReference type="ARBA" id="ARBA00022490"/>
    </source>
</evidence>
<dbReference type="EC" id="3.2.1.33" evidence="6"/>
<dbReference type="InterPro" id="IPR032788">
    <property type="entry name" value="AGL_central"/>
</dbReference>
<keyword evidence="14" id="KW-0326">Glycosidase</keyword>
<dbReference type="Pfam" id="PF14702">
    <property type="entry name" value="hGDE_central"/>
    <property type="match status" value="1"/>
</dbReference>
<dbReference type="PANTHER" id="PTHR10569:SF2">
    <property type="entry name" value="GLYCOGEN DEBRANCHING ENZYME"/>
    <property type="match status" value="1"/>
</dbReference>
<dbReference type="Proteomes" id="UP001151582">
    <property type="component" value="Unassembled WGS sequence"/>
</dbReference>
<comment type="catalytic activity">
    <reaction evidence="1">
        <text>Transfers a segment of a (1-&gt;4)-alpha-D-glucan to a new position in an acceptor, which may be glucose or a (1-&gt;4)-alpha-D-glucan.</text>
        <dbReference type="EC" id="2.4.1.25"/>
    </reaction>
</comment>
<feature type="domain" description="Eukaryotic glycogen debranching enzyme N-terminal" evidence="18">
    <location>
        <begin position="36"/>
        <end position="125"/>
    </location>
</feature>
<dbReference type="GO" id="GO:0005737">
    <property type="term" value="C:cytoplasm"/>
    <property type="evidence" value="ECO:0007669"/>
    <property type="project" value="UniProtKB-SubCell"/>
</dbReference>
<dbReference type="Pfam" id="PF14701">
    <property type="entry name" value="hDGE_amylase"/>
    <property type="match status" value="1"/>
</dbReference>
<comment type="subcellular location">
    <subcellularLocation>
        <location evidence="4">Cytoplasm</location>
    </subcellularLocation>
</comment>
<evidence type="ECO:0000313" key="21">
    <source>
        <dbReference type="EMBL" id="KAJ1984133.1"/>
    </source>
</evidence>
<dbReference type="InterPro" id="IPR032790">
    <property type="entry name" value="GDE_C"/>
</dbReference>
<feature type="domain" description="Glycogen debranching enzyme glucanotransferase" evidence="19">
    <location>
        <begin position="145"/>
        <end position="584"/>
    </location>
</feature>
<dbReference type="OrthoDB" id="10248904at2759"/>
<keyword evidence="22" id="KW-1185">Reference proteome</keyword>
<evidence type="ECO:0000259" key="19">
    <source>
        <dbReference type="Pfam" id="PF14701"/>
    </source>
</evidence>
<evidence type="ECO:0000259" key="17">
    <source>
        <dbReference type="Pfam" id="PF06202"/>
    </source>
</evidence>
<comment type="function">
    <text evidence="3">Multifunctional enzyme acting as 1,4-alpha-D-glucan:1,4-alpha-D-glucan 4-alpha-D-glycosyltransferase and amylo-1,6-glucosidase in glycogen degradation.</text>
</comment>
<evidence type="ECO:0000256" key="4">
    <source>
        <dbReference type="ARBA" id="ARBA00004496"/>
    </source>
</evidence>
<evidence type="ECO:0000256" key="9">
    <source>
        <dbReference type="ARBA" id="ARBA00022676"/>
    </source>
</evidence>
<gene>
    <name evidence="21" type="primary">GDB1</name>
    <name evidence="21" type="ORF">H4R34_000844</name>
</gene>
<keyword evidence="12" id="KW-0320">Glycogen biosynthesis</keyword>
<dbReference type="InterPro" id="IPR029436">
    <property type="entry name" value="AGL_euk_N"/>
</dbReference>
<dbReference type="InterPro" id="IPR010401">
    <property type="entry name" value="AGL/Gdb1"/>
</dbReference>
<evidence type="ECO:0000256" key="13">
    <source>
        <dbReference type="ARBA" id="ARBA00023268"/>
    </source>
</evidence>
<dbReference type="SUPFAM" id="SSF51445">
    <property type="entry name" value="(Trans)glycosidases"/>
    <property type="match status" value="1"/>
</dbReference>
<evidence type="ECO:0000256" key="1">
    <source>
        <dbReference type="ARBA" id="ARBA00000439"/>
    </source>
</evidence>
<dbReference type="GO" id="GO:0004134">
    <property type="term" value="F:4-alpha-glucanotransferase activity"/>
    <property type="evidence" value="ECO:0007669"/>
    <property type="project" value="UniProtKB-EC"/>
</dbReference>
<evidence type="ECO:0000256" key="5">
    <source>
        <dbReference type="ARBA" id="ARBA00012560"/>
    </source>
</evidence>
<dbReference type="Gene3D" id="3.20.20.80">
    <property type="entry name" value="Glycosidases"/>
    <property type="match status" value="2"/>
</dbReference>
<keyword evidence="13" id="KW-0511">Multifunctional enzyme</keyword>
<evidence type="ECO:0000259" key="18">
    <source>
        <dbReference type="Pfam" id="PF14699"/>
    </source>
</evidence>
<evidence type="ECO:0000256" key="15">
    <source>
        <dbReference type="ARBA" id="ARBA00025780"/>
    </source>
</evidence>
<keyword evidence="10" id="KW-0808">Transferase</keyword>
<dbReference type="GO" id="GO:0004135">
    <property type="term" value="F:amylo-alpha-1,6-glucosidase activity"/>
    <property type="evidence" value="ECO:0007669"/>
    <property type="project" value="UniProtKB-EC"/>
</dbReference>
<dbReference type="InterPro" id="IPR017853">
    <property type="entry name" value="GH"/>
</dbReference>
<evidence type="ECO:0000256" key="12">
    <source>
        <dbReference type="ARBA" id="ARBA00023056"/>
    </source>
</evidence>
<dbReference type="EMBL" id="JANBQB010000029">
    <property type="protein sequence ID" value="KAJ1984133.1"/>
    <property type="molecule type" value="Genomic_DNA"/>
</dbReference>
<evidence type="ECO:0000256" key="6">
    <source>
        <dbReference type="ARBA" id="ARBA00012778"/>
    </source>
</evidence>
<comment type="caution">
    <text evidence="21">The sequence shown here is derived from an EMBL/GenBank/DDBJ whole genome shotgun (WGS) entry which is preliminary data.</text>
</comment>
<keyword evidence="11" id="KW-0378">Hydrolase</keyword>
<dbReference type="GO" id="GO:0005978">
    <property type="term" value="P:glycogen biosynthetic process"/>
    <property type="evidence" value="ECO:0007669"/>
    <property type="project" value="UniProtKB-KW"/>
</dbReference>
<dbReference type="Pfam" id="PF06202">
    <property type="entry name" value="GDE_C"/>
    <property type="match status" value="1"/>
</dbReference>
<dbReference type="InterPro" id="IPR012341">
    <property type="entry name" value="6hp_glycosidase-like_sf"/>
</dbReference>
<dbReference type="CDD" id="cd11327">
    <property type="entry name" value="AmyAc_Glg_debranch_2"/>
    <property type="match status" value="1"/>
</dbReference>
<evidence type="ECO:0000256" key="2">
    <source>
        <dbReference type="ARBA" id="ARBA00000927"/>
    </source>
</evidence>
<comment type="similarity">
    <text evidence="15">Belongs to the glycogen debranching enzyme family.</text>
</comment>
<evidence type="ECO:0000256" key="10">
    <source>
        <dbReference type="ARBA" id="ARBA00022679"/>
    </source>
</evidence>
<keyword evidence="8" id="KW-0963">Cytoplasm</keyword>
<comment type="catalytic activity">
    <reaction evidence="2">
        <text>Hydrolysis of (1-&gt;6)-alpha-D-glucosidic branch linkages in glycogen phosphorylase limit dextrin.</text>
        <dbReference type="EC" id="3.2.1.33"/>
    </reaction>
</comment>
<feature type="domain" description="Glycogen debranching enzyme central" evidence="20">
    <location>
        <begin position="740"/>
        <end position="979"/>
    </location>
</feature>
<keyword evidence="9" id="KW-0328">Glycosyltransferase</keyword>
<dbReference type="InterPro" id="IPR032792">
    <property type="entry name" value="AGL_glucanoTrfase"/>
</dbReference>
<reference evidence="21" key="1">
    <citation type="submission" date="2022-07" db="EMBL/GenBank/DDBJ databases">
        <title>Phylogenomic reconstructions and comparative analyses of Kickxellomycotina fungi.</title>
        <authorList>
            <person name="Reynolds N.K."/>
            <person name="Stajich J.E."/>
            <person name="Barry K."/>
            <person name="Grigoriev I.V."/>
            <person name="Crous P."/>
            <person name="Smith M.E."/>
        </authorList>
    </citation>
    <scope>NUCLEOTIDE SEQUENCE</scope>
    <source>
        <strain evidence="21">RSA 567</strain>
    </source>
</reference>
<dbReference type="GO" id="GO:0005980">
    <property type="term" value="P:glycogen catabolic process"/>
    <property type="evidence" value="ECO:0007669"/>
    <property type="project" value="InterPro"/>
</dbReference>
<evidence type="ECO:0000256" key="16">
    <source>
        <dbReference type="ARBA" id="ARBA00031477"/>
    </source>
</evidence>
<name>A0A9W8B9L6_9FUNG</name>
<evidence type="ECO:0000256" key="11">
    <source>
        <dbReference type="ARBA" id="ARBA00022801"/>
    </source>
</evidence>
<evidence type="ECO:0000259" key="20">
    <source>
        <dbReference type="Pfam" id="PF14702"/>
    </source>
</evidence>
<dbReference type="InterPro" id="IPR008928">
    <property type="entry name" value="6-hairpin_glycosidase_sf"/>
</dbReference>
<sequence length="1543" mass="171697">MASVLTVYTLQLNENGEPGKANEFIRLPAPFEPYGLRFQITAGSEAANDPVLRTNYPLEVGQPVERTRFYTRPFSAGTGSELVCDLTVTLAGPFQYSVEYTTDSTDHGRNTTRTAYFIVDPLLVIRSRAEPQGIRLEAAAVPPRHLPLDGIVLQTMVPKWMGPIDGWNQHLAASAQLGYNMIHFAPLQKRGTSNSPYSLYDQLALSDDLFTAKDHVKTEDDKYEILSKVLLAMEAEHSMLGMVDMVWNHTSSDSDWLQDHPEAGYNLANTPHLVPAFEVDEAIMTYSAQLGQLGLPTTLASDADLDRVIGGLREHVITKVKLWEYYGVDVTQAMAEIEDLLNTDTSVPDKHDPQEIRRLKLHEKAQRLLQASCADALPAGLQRNLRLDSLEVLAFMKALCGSLKDVQHVLQHARQLLNEVNVPRYEIYDQHVDSILTNIRNTVKYERLDANGPHHNRPITADCPLVPTYFTRLPDNARAAPHSAGSRFLANNGWVWNGDALSNFAEAPSTVYLERKLIVWSDCVKLRYGKASQDNPWLWDFMKRYTEKMATYFHGFRIDNCHSTPIELAEYLLDCARQVRPNLYVVAELFTGSEDTDRIFVSRLGINSLIREALAAWDSFELSRQVHRSGGKAIGSMDTDCLAEESTFTPSNSGESPMPCHLVPLRGSLPHALFTECTHDNPTPTQKRTSEDALPNAALVALTCSATGSVKGYDELYPRLLELPAETRQYQFVADPLAVGLGGVKQALQRLHYQLAVQGYHEVHVHHETEYVMVHRQHPRTREGYLMVAHTAFPGSQEEASLAPVKLRLTTVEPILAKRLYVHAAKFHENPTLLTGLPSQVVDLDSPHLATREDGLGRYTELTLPAKFGPGSILLVKTSIPDTNQDLDALIRTGADDAVADLDLLALNTVLYRCDAEERDIEAANGAYNIPGVGRLPYCGLQGFMSTLLPVIRNNDLGHPVCDHLRSGQWALDYNVNRLRPYLAHYPALDHLIAWFDTRATAIRKVPNFLLPKYFALMLHTAHRAAVKRALSLMAPFVHRGDPFVQALALCSVQCHGLVKSTGLHPTQLGASLAAGLPHFATAHMRCWGRDVFMSLPGLLLTTGRYDAARAHLLAFASTVRHGLIPNLLDSLRRPRYNARDAAWWFLHAVQEYCHKAPEGLALLDAEVVRRFPRNDQFVEAEDPRAYAESSPLADIVHEIVSRHAAGIHFREWNAGPELDHAMCSEGFQIDIETDWDTGFVHGGNEFNCGTWMDKMGDSAKANIMGTPGTPRDGAAIEIVGLVKSTLRWLHQLSSQGKFPHRGVDATINDAPMFITYGEWEQRIQVAFEKHFYIPTTTEEDEAADGALVEPHPELINRRGIYKDTVGATRQYMDYQLRPNLCVAMAVAPELFTPHRAQRALAVVREHLVGPLGLKTLDPSDWAYRGVYDNSNDSNDPTVAHGINYHQGPEWVWCMGYYLQASLRFAGSTSHGSTAPHQLSHGAVHRLHQLLLTHKTTVATTPFAGLPELTNADGQYCADSCPTQAWSAGTILTFLEDLAAFSV</sequence>
<dbReference type="FunFam" id="1.50.10.10:FF:000039">
    <property type="entry name" value="Glycogen debranching enzyme Gdb1, putative"/>
    <property type="match status" value="1"/>
</dbReference>
<dbReference type="Pfam" id="PF14699">
    <property type="entry name" value="hGDE_N"/>
    <property type="match status" value="1"/>
</dbReference>
<protein>
    <recommendedName>
        <fullName evidence="7">Glycogen debranching enzyme</fullName>
        <ecNumber evidence="5">2.4.1.25</ecNumber>
        <ecNumber evidence="6">3.2.1.33</ecNumber>
    </recommendedName>
    <alternativeName>
        <fullName evidence="16">Glycogen debrancher</fullName>
    </alternativeName>
</protein>
<evidence type="ECO:0000256" key="7">
    <source>
        <dbReference type="ARBA" id="ARBA00020723"/>
    </source>
</evidence>
<dbReference type="Gene3D" id="1.50.10.10">
    <property type="match status" value="1"/>
</dbReference>
<organism evidence="21 22">
    <name type="scientific">Dimargaris verticillata</name>
    <dbReference type="NCBI Taxonomy" id="2761393"/>
    <lineage>
        <taxon>Eukaryota</taxon>
        <taxon>Fungi</taxon>
        <taxon>Fungi incertae sedis</taxon>
        <taxon>Zoopagomycota</taxon>
        <taxon>Kickxellomycotina</taxon>
        <taxon>Dimargaritomycetes</taxon>
        <taxon>Dimargaritales</taxon>
        <taxon>Dimargaritaceae</taxon>
        <taxon>Dimargaris</taxon>
    </lineage>
</organism>
<dbReference type="SUPFAM" id="SSF48208">
    <property type="entry name" value="Six-hairpin glycosidases"/>
    <property type="match status" value="1"/>
</dbReference>
<evidence type="ECO:0000256" key="14">
    <source>
        <dbReference type="ARBA" id="ARBA00023295"/>
    </source>
</evidence>
<accession>A0A9W8B9L6</accession>
<dbReference type="EC" id="2.4.1.25" evidence="5"/>
<evidence type="ECO:0000313" key="22">
    <source>
        <dbReference type="Proteomes" id="UP001151582"/>
    </source>
</evidence>